<keyword evidence="2" id="KW-0238">DNA-binding</keyword>
<dbReference type="Pfam" id="PF01638">
    <property type="entry name" value="HxlR"/>
    <property type="match status" value="1"/>
</dbReference>
<dbReference type="GO" id="GO:0006355">
    <property type="term" value="P:regulation of DNA-templated transcription"/>
    <property type="evidence" value="ECO:0007669"/>
    <property type="project" value="UniProtKB-ARBA"/>
</dbReference>
<evidence type="ECO:0000256" key="3">
    <source>
        <dbReference type="ARBA" id="ARBA00023163"/>
    </source>
</evidence>
<evidence type="ECO:0000313" key="6">
    <source>
        <dbReference type="Proteomes" id="UP000032300"/>
    </source>
</evidence>
<feature type="domain" description="HTH hxlR-type" evidence="4">
    <location>
        <begin position="15"/>
        <end position="119"/>
    </location>
</feature>
<dbReference type="KEGG" id="sphi:TS85_12090"/>
<dbReference type="OrthoDB" id="9800350at2"/>
<dbReference type="InterPro" id="IPR036390">
    <property type="entry name" value="WH_DNA-bd_sf"/>
</dbReference>
<dbReference type="InterPro" id="IPR036388">
    <property type="entry name" value="WH-like_DNA-bd_sf"/>
</dbReference>
<keyword evidence="6" id="KW-1185">Reference proteome</keyword>
<evidence type="ECO:0000313" key="5">
    <source>
        <dbReference type="EMBL" id="AJP72367.1"/>
    </source>
</evidence>
<dbReference type="CDD" id="cd00090">
    <property type="entry name" value="HTH_ARSR"/>
    <property type="match status" value="1"/>
</dbReference>
<dbReference type="InterPro" id="IPR011991">
    <property type="entry name" value="ArsR-like_HTH"/>
</dbReference>
<organism evidence="5 6">
    <name type="scientific">Sphingomonas hengshuiensis</name>
    <dbReference type="NCBI Taxonomy" id="1609977"/>
    <lineage>
        <taxon>Bacteria</taxon>
        <taxon>Pseudomonadati</taxon>
        <taxon>Pseudomonadota</taxon>
        <taxon>Alphaproteobacteria</taxon>
        <taxon>Sphingomonadales</taxon>
        <taxon>Sphingomonadaceae</taxon>
        <taxon>Sphingomonas</taxon>
    </lineage>
</organism>
<reference evidence="5 6" key="2">
    <citation type="submission" date="2015-02" db="EMBL/GenBank/DDBJ databases">
        <title>The complete genome of Sphingomonas hengshuiensis sp. WHSC-8 isolated from soil of Hengshui Lake.</title>
        <authorList>
            <person name="Wei S."/>
            <person name="Guo J."/>
            <person name="Su C."/>
            <person name="Wu R."/>
            <person name="Zhang Z."/>
            <person name="Liang K."/>
            <person name="Li H."/>
            <person name="Wang T."/>
            <person name="Liu H."/>
            <person name="Zhang C."/>
            <person name="Li Z."/>
            <person name="Wang Q."/>
            <person name="Meng J."/>
        </authorList>
    </citation>
    <scope>NUCLEOTIDE SEQUENCE [LARGE SCALE GENOMIC DNA]</scope>
    <source>
        <strain evidence="5 6">WHSC-8</strain>
    </source>
</reference>
<dbReference type="AlphaFoldDB" id="A0A7U4J906"/>
<sequence length="135" mass="15521">MATQTPHPPWPTEPDPRVDALVTEVIGRIADKWTMLILDLLAEQGEMRFTRIGREVEGISQKMLTQTLRQMERDGLVIRTIHPVIPPRVEYRLTDLGFTLGEAFCGVWHWAKDNLERIDTARVAFDARTTRNTPE</sequence>
<evidence type="ECO:0000256" key="1">
    <source>
        <dbReference type="ARBA" id="ARBA00023015"/>
    </source>
</evidence>
<dbReference type="InterPro" id="IPR002577">
    <property type="entry name" value="HTH_HxlR"/>
</dbReference>
<dbReference type="Proteomes" id="UP000032300">
    <property type="component" value="Chromosome"/>
</dbReference>
<dbReference type="GO" id="GO:0003677">
    <property type="term" value="F:DNA binding"/>
    <property type="evidence" value="ECO:0007669"/>
    <property type="project" value="UniProtKB-KW"/>
</dbReference>
<proteinExistence type="predicted"/>
<keyword evidence="3" id="KW-0804">Transcription</keyword>
<reference evidence="5 6" key="1">
    <citation type="journal article" date="2015" name="Int. J. Syst. Evol. Microbiol.">
        <title>Sphingomonas hengshuiensis sp. nov., isolated from lake wetland.</title>
        <authorList>
            <person name="Wei S."/>
            <person name="Wang T."/>
            <person name="Liu H."/>
            <person name="Zhang C."/>
            <person name="Guo J."/>
            <person name="Wang Q."/>
            <person name="Liang K."/>
            <person name="Zhang Z."/>
        </authorList>
    </citation>
    <scope>NUCLEOTIDE SEQUENCE [LARGE SCALE GENOMIC DNA]</scope>
    <source>
        <strain evidence="5 6">WHSC-8</strain>
    </source>
</reference>
<dbReference type="EMBL" id="CP010836">
    <property type="protein sequence ID" value="AJP72367.1"/>
    <property type="molecule type" value="Genomic_DNA"/>
</dbReference>
<dbReference type="RefSeq" id="WP_044332447.1">
    <property type="nucleotide sequence ID" value="NZ_CP010836.1"/>
</dbReference>
<dbReference type="PANTHER" id="PTHR33204">
    <property type="entry name" value="TRANSCRIPTIONAL REGULATOR, MARR FAMILY"/>
    <property type="match status" value="1"/>
</dbReference>
<evidence type="ECO:0000256" key="2">
    <source>
        <dbReference type="ARBA" id="ARBA00023125"/>
    </source>
</evidence>
<dbReference type="SUPFAM" id="SSF46785">
    <property type="entry name" value="Winged helix' DNA-binding domain"/>
    <property type="match status" value="1"/>
</dbReference>
<protein>
    <recommendedName>
        <fullName evidence="4">HTH hxlR-type domain-containing protein</fullName>
    </recommendedName>
</protein>
<keyword evidence="1" id="KW-0805">Transcription regulation</keyword>
<name>A0A7U4J906_9SPHN</name>
<gene>
    <name evidence="5" type="ORF">TS85_12090</name>
</gene>
<dbReference type="PANTHER" id="PTHR33204:SF39">
    <property type="entry name" value="TRANSCRIPTIONAL REGULATORY PROTEIN"/>
    <property type="match status" value="1"/>
</dbReference>
<dbReference type="Gene3D" id="1.10.10.10">
    <property type="entry name" value="Winged helix-like DNA-binding domain superfamily/Winged helix DNA-binding domain"/>
    <property type="match status" value="1"/>
</dbReference>
<accession>A0A7U4J906</accession>
<dbReference type="PROSITE" id="PS51118">
    <property type="entry name" value="HTH_HXLR"/>
    <property type="match status" value="1"/>
</dbReference>
<evidence type="ECO:0000259" key="4">
    <source>
        <dbReference type="PROSITE" id="PS51118"/>
    </source>
</evidence>